<gene>
    <name evidence="1" type="ORF">HETIRDRAFT_244608</name>
</gene>
<evidence type="ECO:0000313" key="2">
    <source>
        <dbReference type="Proteomes" id="UP000030671"/>
    </source>
</evidence>
<organism evidence="1 2">
    <name type="scientific">Heterobasidion irregulare (strain TC 32-1)</name>
    <dbReference type="NCBI Taxonomy" id="747525"/>
    <lineage>
        <taxon>Eukaryota</taxon>
        <taxon>Fungi</taxon>
        <taxon>Dikarya</taxon>
        <taxon>Basidiomycota</taxon>
        <taxon>Agaricomycotina</taxon>
        <taxon>Agaricomycetes</taxon>
        <taxon>Russulales</taxon>
        <taxon>Bondarzewiaceae</taxon>
        <taxon>Heterobasidion</taxon>
        <taxon>Heterobasidion annosum species complex</taxon>
    </lineage>
</organism>
<dbReference type="KEGG" id="hir:HETIRDRAFT_244608"/>
<dbReference type="RefSeq" id="XP_009540510.1">
    <property type="nucleotide sequence ID" value="XM_009542215.1"/>
</dbReference>
<evidence type="ECO:0000313" key="1">
    <source>
        <dbReference type="EMBL" id="ETW86493.1"/>
    </source>
</evidence>
<reference evidence="1 2" key="1">
    <citation type="journal article" date="2012" name="New Phytol.">
        <title>Insight into trade-off between wood decay and parasitism from the genome of a fungal forest pathogen.</title>
        <authorList>
            <person name="Olson A."/>
            <person name="Aerts A."/>
            <person name="Asiegbu F."/>
            <person name="Belbahri L."/>
            <person name="Bouzid O."/>
            <person name="Broberg A."/>
            <person name="Canback B."/>
            <person name="Coutinho P.M."/>
            <person name="Cullen D."/>
            <person name="Dalman K."/>
            <person name="Deflorio G."/>
            <person name="van Diepen L.T."/>
            <person name="Dunand C."/>
            <person name="Duplessis S."/>
            <person name="Durling M."/>
            <person name="Gonthier P."/>
            <person name="Grimwood J."/>
            <person name="Fossdal C.G."/>
            <person name="Hansson D."/>
            <person name="Henrissat B."/>
            <person name="Hietala A."/>
            <person name="Himmelstrand K."/>
            <person name="Hoffmeister D."/>
            <person name="Hogberg N."/>
            <person name="James T.Y."/>
            <person name="Karlsson M."/>
            <person name="Kohler A."/>
            <person name="Kues U."/>
            <person name="Lee Y.H."/>
            <person name="Lin Y.C."/>
            <person name="Lind M."/>
            <person name="Lindquist E."/>
            <person name="Lombard V."/>
            <person name="Lucas S."/>
            <person name="Lunden K."/>
            <person name="Morin E."/>
            <person name="Murat C."/>
            <person name="Park J."/>
            <person name="Raffaello T."/>
            <person name="Rouze P."/>
            <person name="Salamov A."/>
            <person name="Schmutz J."/>
            <person name="Solheim H."/>
            <person name="Stahlberg J."/>
            <person name="Velez H."/>
            <person name="de Vries R.P."/>
            <person name="Wiebenga A."/>
            <person name="Woodward S."/>
            <person name="Yakovlev I."/>
            <person name="Garbelotto M."/>
            <person name="Martin F."/>
            <person name="Grigoriev I.V."/>
            <person name="Stenlid J."/>
        </authorList>
    </citation>
    <scope>NUCLEOTIDE SEQUENCE [LARGE SCALE GENOMIC DNA]</scope>
    <source>
        <strain evidence="1 2">TC 32-1</strain>
    </source>
</reference>
<accession>W4KKW3</accession>
<dbReference type="InParanoid" id="W4KKW3"/>
<sequence>MPWNNRQTDLRILTWNFNKFLDPEVIELHCLCRVFALAEIPPHNHGHVWVTILLDHI</sequence>
<protein>
    <submittedName>
        <fullName evidence="1">Uncharacterized protein</fullName>
    </submittedName>
</protein>
<name>W4KKW3_HETIT</name>
<dbReference type="HOGENOM" id="CLU_2740324_0_0_1"/>
<dbReference type="GeneID" id="20669060"/>
<feature type="non-terminal residue" evidence="1">
    <location>
        <position position="57"/>
    </location>
</feature>
<proteinExistence type="predicted"/>
<dbReference type="AlphaFoldDB" id="W4KKW3"/>
<keyword evidence="2" id="KW-1185">Reference proteome</keyword>
<dbReference type="EMBL" id="KI925454">
    <property type="protein sequence ID" value="ETW86493.1"/>
    <property type="molecule type" value="Genomic_DNA"/>
</dbReference>
<dbReference type="Proteomes" id="UP000030671">
    <property type="component" value="Unassembled WGS sequence"/>
</dbReference>